<dbReference type="EMBL" id="JAAVJR010000013">
    <property type="protein sequence ID" value="NJW54166.1"/>
    <property type="molecule type" value="Genomic_DNA"/>
</dbReference>
<protein>
    <submittedName>
        <fullName evidence="2">DUF4007 family protein</fullName>
    </submittedName>
</protein>
<keyword evidence="3" id="KW-1185">Reference proteome</keyword>
<gene>
    <name evidence="2" type="ORF">HC175_14705</name>
</gene>
<reference evidence="2 3" key="1">
    <citation type="submission" date="2020-03" db="EMBL/GenBank/DDBJ databases">
        <title>Salinimicrobium sp. nov, isolated from SCS.</title>
        <authorList>
            <person name="Cao W.R."/>
        </authorList>
    </citation>
    <scope>NUCLEOTIDE SEQUENCE [LARGE SCALE GENOMIC DNA]</scope>
    <source>
        <strain evidence="3">J15B91</strain>
    </source>
</reference>
<dbReference type="InterPro" id="IPR025248">
    <property type="entry name" value="DUF4007"/>
</dbReference>
<dbReference type="Proteomes" id="UP000703674">
    <property type="component" value="Unassembled WGS sequence"/>
</dbReference>
<evidence type="ECO:0000313" key="3">
    <source>
        <dbReference type="Proteomes" id="UP000703674"/>
    </source>
</evidence>
<feature type="domain" description="DUF4007" evidence="1">
    <location>
        <begin position="12"/>
        <end position="297"/>
    </location>
</feature>
<sequence>MSVAIKEEPVRFSGHDTFHCREQWLLKGLQLVQDENGVGVFRKNEAIPILGVGKNMVRSINHWIKAFGLLNAENELNELAKDLFIKDGFDRYLEKEGSLWLLQFSICQTKYASLFTYIFSEYFSDKATLEFSESQLYNFVERHLKATGHKPVTPKTFSADFKVLVRTYVSPVKNEKTVEDDFNAPLLSLNLISDTGRKNEKGEPVYRLNKSAQDIPVEIFAHCMLSEFPTQSLLSFDDIRKSVGSFLCLSNDALEKKIEEMCGAYKEFVYKEDAGLRQLQVRITNEDFKKTLLKEYYENK</sequence>
<organism evidence="2 3">
    <name type="scientific">Salinimicrobium oceani</name>
    <dbReference type="NCBI Taxonomy" id="2722702"/>
    <lineage>
        <taxon>Bacteria</taxon>
        <taxon>Pseudomonadati</taxon>
        <taxon>Bacteroidota</taxon>
        <taxon>Flavobacteriia</taxon>
        <taxon>Flavobacteriales</taxon>
        <taxon>Flavobacteriaceae</taxon>
        <taxon>Salinimicrobium</taxon>
    </lineage>
</organism>
<evidence type="ECO:0000259" key="1">
    <source>
        <dbReference type="Pfam" id="PF13182"/>
    </source>
</evidence>
<proteinExistence type="predicted"/>
<comment type="caution">
    <text evidence="2">The sequence shown here is derived from an EMBL/GenBank/DDBJ whole genome shotgun (WGS) entry which is preliminary data.</text>
</comment>
<dbReference type="Pfam" id="PF13182">
    <property type="entry name" value="DUF4007"/>
    <property type="match status" value="1"/>
</dbReference>
<evidence type="ECO:0000313" key="2">
    <source>
        <dbReference type="EMBL" id="NJW54166.1"/>
    </source>
</evidence>
<dbReference type="RefSeq" id="WP_168139254.1">
    <property type="nucleotide sequence ID" value="NZ_JAAVJR010000013.1"/>
</dbReference>
<name>A0ABX1D567_9FLAO</name>
<accession>A0ABX1D567</accession>